<dbReference type="EMBL" id="KZ821727">
    <property type="protein sequence ID" value="PYH78679.1"/>
    <property type="molecule type" value="Genomic_DNA"/>
</dbReference>
<accession>A0A319C4A0</accession>
<keyword evidence="1" id="KW-1133">Transmembrane helix</keyword>
<evidence type="ECO:0000313" key="2">
    <source>
        <dbReference type="EMBL" id="PYH78679.1"/>
    </source>
</evidence>
<proteinExistence type="predicted"/>
<dbReference type="OrthoDB" id="10346429at2759"/>
<dbReference type="RefSeq" id="XP_025488879.1">
    <property type="nucleotide sequence ID" value="XM_025640983.1"/>
</dbReference>
<keyword evidence="1" id="KW-0472">Membrane</keyword>
<dbReference type="AlphaFoldDB" id="A0A319C4A0"/>
<sequence>MATPIPWGYLAGELVAIWLAFGAACVLGSVTCAPLDAFGYNMCGNDRRVAMFADPLMDYLTLIWFSLGSSCCAGWLFCLFLNLLRRNICDDYEFWEEWLYTWFDVSIYFIVFWAFWHTIMNHNPDLELDGVR</sequence>
<feature type="transmembrane region" description="Helical" evidence="1">
    <location>
        <begin position="15"/>
        <end position="38"/>
    </location>
</feature>
<feature type="transmembrane region" description="Helical" evidence="1">
    <location>
        <begin position="99"/>
        <end position="116"/>
    </location>
</feature>
<reference evidence="2 3" key="1">
    <citation type="submission" date="2016-12" db="EMBL/GenBank/DDBJ databases">
        <title>The genomes of Aspergillus section Nigri reveals drivers in fungal speciation.</title>
        <authorList>
            <consortium name="DOE Joint Genome Institute"/>
            <person name="Vesth T.C."/>
            <person name="Nybo J."/>
            <person name="Theobald S."/>
            <person name="Brandl J."/>
            <person name="Frisvad J.C."/>
            <person name="Nielsen K.F."/>
            <person name="Lyhne E.K."/>
            <person name="Kogle M.E."/>
            <person name="Kuo A."/>
            <person name="Riley R."/>
            <person name="Clum A."/>
            <person name="Nolan M."/>
            <person name="Lipzen A."/>
            <person name="Salamov A."/>
            <person name="Henrissat B."/>
            <person name="Wiebenga A."/>
            <person name="De Vries R.P."/>
            <person name="Grigoriev I.V."/>
            <person name="Mortensen U.H."/>
            <person name="Andersen M.R."/>
            <person name="Baker S.E."/>
        </authorList>
    </citation>
    <scope>NUCLEOTIDE SEQUENCE [LARGE SCALE GENOMIC DNA]</scope>
    <source>
        <strain evidence="2 3">CBS 121591</strain>
    </source>
</reference>
<evidence type="ECO:0000313" key="3">
    <source>
        <dbReference type="Proteomes" id="UP000248340"/>
    </source>
</evidence>
<dbReference type="GeneID" id="37143725"/>
<dbReference type="Proteomes" id="UP000248340">
    <property type="component" value="Unassembled WGS sequence"/>
</dbReference>
<organism evidence="2 3">
    <name type="scientific">Aspergillus uvarum CBS 121591</name>
    <dbReference type="NCBI Taxonomy" id="1448315"/>
    <lineage>
        <taxon>Eukaryota</taxon>
        <taxon>Fungi</taxon>
        <taxon>Dikarya</taxon>
        <taxon>Ascomycota</taxon>
        <taxon>Pezizomycotina</taxon>
        <taxon>Eurotiomycetes</taxon>
        <taxon>Eurotiomycetidae</taxon>
        <taxon>Eurotiales</taxon>
        <taxon>Aspergillaceae</taxon>
        <taxon>Aspergillus</taxon>
        <taxon>Aspergillus subgen. Circumdati</taxon>
    </lineage>
</organism>
<gene>
    <name evidence="2" type="ORF">BO82DRAFT_434896</name>
</gene>
<dbReference type="VEuPathDB" id="FungiDB:BO82DRAFT_434896"/>
<protein>
    <submittedName>
        <fullName evidence="2">Uncharacterized protein</fullName>
    </submittedName>
</protein>
<name>A0A319C4A0_9EURO</name>
<keyword evidence="3" id="KW-1185">Reference proteome</keyword>
<evidence type="ECO:0000256" key="1">
    <source>
        <dbReference type="SAM" id="Phobius"/>
    </source>
</evidence>
<feature type="transmembrane region" description="Helical" evidence="1">
    <location>
        <begin position="59"/>
        <end position="84"/>
    </location>
</feature>
<keyword evidence="1" id="KW-0812">Transmembrane</keyword>